<sequence length="214" mass="23827">MASADTPTSRLLLLPAELLNQILLYLLHHPVPPPTALTPPDPPSRFCANVLLTSQRLNTLGTPILYGSNIFSADVSLLASHPSFILSFGPPRRTLPSVRHPRLLPLIKRFHLLVRLDTDPRFTAEDAWKAFTGVEELEIEVFQSMYDSCDYRVLGLFEGVRGVGRARVGGSVGRGYAEWLEGQMMRDIGDEDVGGGEYVLGEREMGWEVWKGNR</sequence>
<proteinExistence type="predicted"/>
<dbReference type="OrthoDB" id="2951834at2759"/>
<accession>A0A1V8TTT5</accession>
<dbReference type="AlphaFoldDB" id="A0A1V8TTT5"/>
<name>A0A1V8TTT5_9PEZI</name>
<keyword evidence="2" id="KW-1185">Reference proteome</keyword>
<dbReference type="Proteomes" id="UP000192596">
    <property type="component" value="Unassembled WGS sequence"/>
</dbReference>
<protein>
    <recommendedName>
        <fullName evidence="3">F-box domain-containing protein</fullName>
    </recommendedName>
</protein>
<organism evidence="1 2">
    <name type="scientific">Cryoendolithus antarcticus</name>
    <dbReference type="NCBI Taxonomy" id="1507870"/>
    <lineage>
        <taxon>Eukaryota</taxon>
        <taxon>Fungi</taxon>
        <taxon>Dikarya</taxon>
        <taxon>Ascomycota</taxon>
        <taxon>Pezizomycotina</taxon>
        <taxon>Dothideomycetes</taxon>
        <taxon>Dothideomycetidae</taxon>
        <taxon>Cladosporiales</taxon>
        <taxon>Cladosporiaceae</taxon>
        <taxon>Cryoendolithus</taxon>
    </lineage>
</organism>
<gene>
    <name evidence="1" type="ORF">B0A48_00187</name>
</gene>
<dbReference type="EMBL" id="NAJO01000001">
    <property type="protein sequence ID" value="OQO14805.1"/>
    <property type="molecule type" value="Genomic_DNA"/>
</dbReference>
<dbReference type="InParanoid" id="A0A1V8TTT5"/>
<evidence type="ECO:0000313" key="2">
    <source>
        <dbReference type="Proteomes" id="UP000192596"/>
    </source>
</evidence>
<evidence type="ECO:0008006" key="3">
    <source>
        <dbReference type="Google" id="ProtNLM"/>
    </source>
</evidence>
<comment type="caution">
    <text evidence="1">The sequence shown here is derived from an EMBL/GenBank/DDBJ whole genome shotgun (WGS) entry which is preliminary data.</text>
</comment>
<evidence type="ECO:0000313" key="1">
    <source>
        <dbReference type="EMBL" id="OQO14805.1"/>
    </source>
</evidence>
<reference evidence="2" key="1">
    <citation type="submission" date="2017-03" db="EMBL/GenBank/DDBJ databases">
        <title>Genomes of endolithic fungi from Antarctica.</title>
        <authorList>
            <person name="Coleine C."/>
            <person name="Masonjones S."/>
            <person name="Stajich J.E."/>
        </authorList>
    </citation>
    <scope>NUCLEOTIDE SEQUENCE [LARGE SCALE GENOMIC DNA]</scope>
    <source>
        <strain evidence="2">CCFEE 5527</strain>
    </source>
</reference>